<dbReference type="AlphaFoldDB" id="A0A5B9MH83"/>
<keyword evidence="2" id="KW-1133">Transmembrane helix</keyword>
<protein>
    <recommendedName>
        <fullName evidence="3">3-keto-alpha-glucoside-1,2-lyase/3-keto-2-hydroxy-glucal hydratase domain-containing protein</fullName>
    </recommendedName>
</protein>
<keyword evidence="2" id="KW-0812">Transmembrane</keyword>
<dbReference type="EMBL" id="CP036264">
    <property type="protein sequence ID" value="QEF98925.1"/>
    <property type="molecule type" value="Genomic_DNA"/>
</dbReference>
<reference evidence="4 5" key="1">
    <citation type="submission" date="2019-02" db="EMBL/GenBank/DDBJ databases">
        <title>Planctomycetal bacteria perform biofilm scaping via a novel small molecule.</title>
        <authorList>
            <person name="Jeske O."/>
            <person name="Boedeker C."/>
            <person name="Wiegand S."/>
            <person name="Breitling P."/>
            <person name="Kallscheuer N."/>
            <person name="Jogler M."/>
            <person name="Rohde M."/>
            <person name="Petersen J."/>
            <person name="Medema M.H."/>
            <person name="Surup F."/>
            <person name="Jogler C."/>
        </authorList>
    </citation>
    <scope>NUCLEOTIDE SEQUENCE [LARGE SCALE GENOMIC DNA]</scope>
    <source>
        <strain evidence="4 5">Mal15</strain>
    </source>
</reference>
<keyword evidence="2" id="KW-0472">Membrane</keyword>
<organism evidence="4 5">
    <name type="scientific">Stieleria maiorica</name>
    <dbReference type="NCBI Taxonomy" id="2795974"/>
    <lineage>
        <taxon>Bacteria</taxon>
        <taxon>Pseudomonadati</taxon>
        <taxon>Planctomycetota</taxon>
        <taxon>Planctomycetia</taxon>
        <taxon>Pirellulales</taxon>
        <taxon>Pirellulaceae</taxon>
        <taxon>Stieleria</taxon>
    </lineage>
</organism>
<gene>
    <name evidence="4" type="ORF">Mal15_29830</name>
</gene>
<dbReference type="KEGG" id="smam:Mal15_29830"/>
<feature type="transmembrane region" description="Helical" evidence="2">
    <location>
        <begin position="63"/>
        <end position="83"/>
    </location>
</feature>
<evidence type="ECO:0000313" key="5">
    <source>
        <dbReference type="Proteomes" id="UP000321353"/>
    </source>
</evidence>
<evidence type="ECO:0000313" key="4">
    <source>
        <dbReference type="EMBL" id="QEF98925.1"/>
    </source>
</evidence>
<sequence length="262" mass="28667">MNAVSMQRRVVYRNLVFDRAGQSPSSPRSAQGKASLLQSAESGEHGDSRKAWSTRNLSCGRRLVLVAIALFAFAASPASAQTWKPLFNGSDLTGWHTQPGGKWEVVEGVIVGTSPKSEPRHGLLVSDDQYANFVLRAKFRVHQGNSGLYFRAEKTDTNVAVRGFQAEVDATSAVGGLYETAMRAWVRKSDPKLVEKIVSHRNWVDITVTAINDDLTVSLNGVTVTELLGDKECLKRGHIALQLHGGTDMHVEFKDIAILELP</sequence>
<feature type="domain" description="3-keto-alpha-glucoside-1,2-lyase/3-keto-2-hydroxy-glucal hydratase" evidence="3">
    <location>
        <begin position="82"/>
        <end position="258"/>
    </location>
</feature>
<evidence type="ECO:0000259" key="3">
    <source>
        <dbReference type="Pfam" id="PF06439"/>
    </source>
</evidence>
<accession>A0A5B9MH83</accession>
<dbReference type="Proteomes" id="UP000321353">
    <property type="component" value="Chromosome"/>
</dbReference>
<evidence type="ECO:0000256" key="1">
    <source>
        <dbReference type="SAM" id="MobiDB-lite"/>
    </source>
</evidence>
<dbReference type="Pfam" id="PF06439">
    <property type="entry name" value="3keto-disac_hyd"/>
    <property type="match status" value="1"/>
</dbReference>
<evidence type="ECO:0000256" key="2">
    <source>
        <dbReference type="SAM" id="Phobius"/>
    </source>
</evidence>
<dbReference type="GO" id="GO:0016787">
    <property type="term" value="F:hydrolase activity"/>
    <property type="evidence" value="ECO:0007669"/>
    <property type="project" value="InterPro"/>
</dbReference>
<dbReference type="Gene3D" id="2.60.120.560">
    <property type="entry name" value="Exo-inulinase, domain 1"/>
    <property type="match status" value="1"/>
</dbReference>
<keyword evidence="5" id="KW-1185">Reference proteome</keyword>
<proteinExistence type="predicted"/>
<feature type="region of interest" description="Disordered" evidence="1">
    <location>
        <begin position="20"/>
        <end position="51"/>
    </location>
</feature>
<dbReference type="InterPro" id="IPR010496">
    <property type="entry name" value="AL/BT2_dom"/>
</dbReference>
<name>A0A5B9MH83_9BACT</name>